<evidence type="ECO:0000256" key="3">
    <source>
        <dbReference type="ARBA" id="ARBA00022475"/>
    </source>
</evidence>
<dbReference type="PANTHER" id="PTHR30489">
    <property type="entry name" value="LIPOPROTEIN-RELEASING SYSTEM TRANSMEMBRANE PROTEIN LOLE"/>
    <property type="match status" value="1"/>
</dbReference>
<protein>
    <submittedName>
        <fullName evidence="9">FtsX-like permease family protein</fullName>
    </submittedName>
</protein>
<evidence type="ECO:0000256" key="6">
    <source>
        <dbReference type="ARBA" id="ARBA00023136"/>
    </source>
</evidence>
<evidence type="ECO:0000259" key="8">
    <source>
        <dbReference type="Pfam" id="PF02687"/>
    </source>
</evidence>
<gene>
    <name evidence="9" type="ORF">NWE73_03785</name>
</gene>
<feature type="transmembrane region" description="Helical" evidence="7">
    <location>
        <begin position="304"/>
        <end position="322"/>
    </location>
</feature>
<keyword evidence="4 7" id="KW-0812">Transmembrane</keyword>
<feature type="transmembrane region" description="Helical" evidence="7">
    <location>
        <begin position="403"/>
        <end position="425"/>
    </location>
</feature>
<evidence type="ECO:0000313" key="10">
    <source>
        <dbReference type="Proteomes" id="UP001152321"/>
    </source>
</evidence>
<proteinExistence type="inferred from homology"/>
<feature type="transmembrane region" description="Helical" evidence="7">
    <location>
        <begin position="358"/>
        <end position="383"/>
    </location>
</feature>
<organism evidence="9 10">
    <name type="scientific">Bdellovibrio svalbardensis</name>
    <dbReference type="NCBI Taxonomy" id="2972972"/>
    <lineage>
        <taxon>Bacteria</taxon>
        <taxon>Pseudomonadati</taxon>
        <taxon>Bdellovibrionota</taxon>
        <taxon>Bdellovibrionia</taxon>
        <taxon>Bdellovibrionales</taxon>
        <taxon>Pseudobdellovibrionaceae</taxon>
        <taxon>Bdellovibrio</taxon>
    </lineage>
</organism>
<reference evidence="9" key="1">
    <citation type="submission" date="2022-08" db="EMBL/GenBank/DDBJ databases">
        <title>Novel Bdellovibrio Species Isolated from Svalbard: Designation Bdellovibrio svalbardensis.</title>
        <authorList>
            <person name="Mitchell R.J."/>
            <person name="Choi S.Y."/>
        </authorList>
    </citation>
    <scope>NUCLEOTIDE SEQUENCE</scope>
    <source>
        <strain evidence="9">PAP01</strain>
    </source>
</reference>
<evidence type="ECO:0000256" key="1">
    <source>
        <dbReference type="ARBA" id="ARBA00004651"/>
    </source>
</evidence>
<name>A0ABT6DF55_9BACT</name>
<keyword evidence="10" id="KW-1185">Reference proteome</keyword>
<dbReference type="PANTHER" id="PTHR30489:SF0">
    <property type="entry name" value="LIPOPROTEIN-RELEASING SYSTEM TRANSMEMBRANE PROTEIN LOLE"/>
    <property type="match status" value="1"/>
</dbReference>
<comment type="subcellular location">
    <subcellularLocation>
        <location evidence="1">Cell membrane</location>
        <topology evidence="1">Multi-pass membrane protein</topology>
    </subcellularLocation>
</comment>
<evidence type="ECO:0000256" key="2">
    <source>
        <dbReference type="ARBA" id="ARBA00005236"/>
    </source>
</evidence>
<dbReference type="InterPro" id="IPR003838">
    <property type="entry name" value="ABC3_permease_C"/>
</dbReference>
<comment type="caution">
    <text evidence="9">The sequence shown here is derived from an EMBL/GenBank/DDBJ whole genome shotgun (WGS) entry which is preliminary data.</text>
</comment>
<dbReference type="Proteomes" id="UP001152321">
    <property type="component" value="Unassembled WGS sequence"/>
</dbReference>
<sequence length="440" mass="49279">MQQRLISLAFRNVRVNWRHSLSALLSVVAAFYSIVFFEGYIRDVADLYYDGYHSRNMFGDFVVENAKAQTPEGRAEPFMFAVTSPEQKALKDFANKHSDIVDASARFLNLQGMVTNGKTSVIFFGKSMDIEEGKKMRQPDWVWNALYGKPLHMVANPNSLLVGQILGRSLSCHTKPTQIMSPDKGYIAEERPFDCDSPQVQLSVTTESGQLNAMDFDVAGFVDGGYQEIDNRYIMMPLPAAQQLMNTDKVSYVTFLMKDQKYGSQFIKLFNEEIGSTFKDLRLTRWQDHPVGELYRKSIDLLSVFRNFVVIIIISITTLSVANTKIKSIKERTKEIGTLRSLGFSPGSIRSIFMWESFFLSAFGVFIGAVAALVTSFMVNHAGIYYKAGLLSMPVPFHIKAELSVYLIAAAALISIGVVVTAVVCRGTLRKKIVENLGHV</sequence>
<dbReference type="Pfam" id="PF02687">
    <property type="entry name" value="FtsX"/>
    <property type="match status" value="1"/>
</dbReference>
<evidence type="ECO:0000313" key="9">
    <source>
        <dbReference type="EMBL" id="MDG0815470.1"/>
    </source>
</evidence>
<dbReference type="EMBL" id="JANRMI010000001">
    <property type="protein sequence ID" value="MDG0815470.1"/>
    <property type="molecule type" value="Genomic_DNA"/>
</dbReference>
<dbReference type="InterPro" id="IPR051447">
    <property type="entry name" value="Lipoprotein-release_system"/>
</dbReference>
<evidence type="ECO:0000256" key="5">
    <source>
        <dbReference type="ARBA" id="ARBA00022989"/>
    </source>
</evidence>
<accession>A0ABT6DF55</accession>
<comment type="similarity">
    <text evidence="2">Belongs to the ABC-4 integral membrane protein family. LolC/E subfamily.</text>
</comment>
<dbReference type="RefSeq" id="WP_277576945.1">
    <property type="nucleotide sequence ID" value="NZ_JANRMI010000001.1"/>
</dbReference>
<keyword evidence="6 7" id="KW-0472">Membrane</keyword>
<evidence type="ECO:0000256" key="4">
    <source>
        <dbReference type="ARBA" id="ARBA00022692"/>
    </source>
</evidence>
<keyword evidence="3" id="KW-1003">Cell membrane</keyword>
<feature type="domain" description="ABC3 transporter permease C-terminal" evidence="8">
    <location>
        <begin position="307"/>
        <end position="425"/>
    </location>
</feature>
<feature type="transmembrane region" description="Helical" evidence="7">
    <location>
        <begin position="21"/>
        <end position="41"/>
    </location>
</feature>
<evidence type="ECO:0000256" key="7">
    <source>
        <dbReference type="SAM" id="Phobius"/>
    </source>
</evidence>
<keyword evidence="5 7" id="KW-1133">Transmembrane helix</keyword>